<protein>
    <submittedName>
        <fullName evidence="1">Uncharacterized protein</fullName>
    </submittedName>
</protein>
<keyword evidence="2" id="KW-1185">Reference proteome</keyword>
<dbReference type="EMBL" id="KI392060">
    <property type="protein sequence ID" value="ERN20345.1"/>
    <property type="molecule type" value="Genomic_DNA"/>
</dbReference>
<dbReference type="PANTHER" id="PTHR36743">
    <property type="entry name" value="OS04G0495300 PROTEIN"/>
    <property type="match status" value="1"/>
</dbReference>
<organism evidence="1 2">
    <name type="scientific">Amborella trichopoda</name>
    <dbReference type="NCBI Taxonomy" id="13333"/>
    <lineage>
        <taxon>Eukaryota</taxon>
        <taxon>Viridiplantae</taxon>
        <taxon>Streptophyta</taxon>
        <taxon>Embryophyta</taxon>
        <taxon>Tracheophyta</taxon>
        <taxon>Spermatophyta</taxon>
        <taxon>Magnoliopsida</taxon>
        <taxon>Amborellales</taxon>
        <taxon>Amborellaceae</taxon>
        <taxon>Amborella</taxon>
    </lineage>
</organism>
<dbReference type="eggNOG" id="ENOG502S1US">
    <property type="taxonomic scope" value="Eukaryota"/>
</dbReference>
<evidence type="ECO:0000313" key="1">
    <source>
        <dbReference type="EMBL" id="ERN20345.1"/>
    </source>
</evidence>
<dbReference type="Proteomes" id="UP000017836">
    <property type="component" value="Unassembled WGS sequence"/>
</dbReference>
<dbReference type="PANTHER" id="PTHR36743:SF1">
    <property type="entry name" value="OS04G0495300 PROTEIN"/>
    <property type="match status" value="1"/>
</dbReference>
<reference evidence="2" key="1">
    <citation type="journal article" date="2013" name="Science">
        <title>The Amborella genome and the evolution of flowering plants.</title>
        <authorList>
            <consortium name="Amborella Genome Project"/>
        </authorList>
    </citation>
    <scope>NUCLEOTIDE SEQUENCE [LARGE SCALE GENOMIC DNA]</scope>
</reference>
<name>U5DDN3_AMBTC</name>
<dbReference type="OrthoDB" id="1885878at2759"/>
<gene>
    <name evidence="1" type="ORF">AMTR_s00066p00197860</name>
</gene>
<dbReference type="KEGG" id="atr:18448755"/>
<dbReference type="OMA" id="KWVPSPP"/>
<evidence type="ECO:0000313" key="2">
    <source>
        <dbReference type="Proteomes" id="UP000017836"/>
    </source>
</evidence>
<proteinExistence type="predicted"/>
<dbReference type="Gramene" id="ERN20345">
    <property type="protein sequence ID" value="ERN20345"/>
    <property type="gene ID" value="AMTR_s00066p00197860"/>
</dbReference>
<sequence length="168" mass="18405">MGIWASKHVEETLTHSHEFHMACNSIYEDSVSLCQHLFPGILPYQLSDASNRLHQKLKSSLSLIQKWVPLPPSQVQIDRALKKIEIEKGNGCETLTLTLDEFKALEVELFRDAVVFNAGKMVLQRVPIGIGIIWGLGIGTGVKGGLMRKAMAVYSVGVAGSVYLSLSG</sequence>
<accession>U5DDN3</accession>
<dbReference type="AlphaFoldDB" id="U5DDN3"/>
<dbReference type="HOGENOM" id="CLU_137032_0_0_1"/>